<dbReference type="SMART" id="SM00028">
    <property type="entry name" value="TPR"/>
    <property type="match status" value="8"/>
</dbReference>
<dbReference type="SUPFAM" id="SSF48452">
    <property type="entry name" value="TPR-like"/>
    <property type="match status" value="2"/>
</dbReference>
<dbReference type="Gene3D" id="1.25.40.10">
    <property type="entry name" value="Tetratricopeptide repeat domain"/>
    <property type="match status" value="3"/>
</dbReference>
<dbReference type="EMBL" id="MGDD01000313">
    <property type="protein sequence ID" value="OGL42599.1"/>
    <property type="molecule type" value="Genomic_DNA"/>
</dbReference>
<accession>A0A1F7RM21</accession>
<dbReference type="Pfam" id="PF13374">
    <property type="entry name" value="TPR_10"/>
    <property type="match status" value="1"/>
</dbReference>
<name>A0A1F7RM21_9BACT</name>
<evidence type="ECO:0000313" key="2">
    <source>
        <dbReference type="EMBL" id="OGL42599.1"/>
    </source>
</evidence>
<dbReference type="InterPro" id="IPR011990">
    <property type="entry name" value="TPR-like_helical_dom_sf"/>
</dbReference>
<feature type="repeat" description="TPR" evidence="1">
    <location>
        <begin position="144"/>
        <end position="177"/>
    </location>
</feature>
<dbReference type="PROSITE" id="PS50005">
    <property type="entry name" value="TPR"/>
    <property type="match status" value="2"/>
</dbReference>
<evidence type="ECO:0000256" key="1">
    <source>
        <dbReference type="PROSITE-ProRule" id="PRU00339"/>
    </source>
</evidence>
<reference evidence="2 3" key="1">
    <citation type="journal article" date="2016" name="Nat. Commun.">
        <title>Thousands of microbial genomes shed light on interconnected biogeochemical processes in an aquifer system.</title>
        <authorList>
            <person name="Anantharaman K."/>
            <person name="Brown C.T."/>
            <person name="Hug L.A."/>
            <person name="Sharon I."/>
            <person name="Castelle C.J."/>
            <person name="Probst A.J."/>
            <person name="Thomas B.C."/>
            <person name="Singh A."/>
            <person name="Wilkins M.J."/>
            <person name="Karaoz U."/>
            <person name="Brodie E.L."/>
            <person name="Williams K.H."/>
            <person name="Hubbard S.S."/>
            <person name="Banfield J.F."/>
        </authorList>
    </citation>
    <scope>NUCLEOTIDE SEQUENCE [LARGE SCALE GENOMIC DNA]</scope>
</reference>
<dbReference type="Proteomes" id="UP000179266">
    <property type="component" value="Unassembled WGS sequence"/>
</dbReference>
<dbReference type="PANTHER" id="PTHR10098">
    <property type="entry name" value="RAPSYN-RELATED"/>
    <property type="match status" value="1"/>
</dbReference>
<dbReference type="AlphaFoldDB" id="A0A1F7RM21"/>
<evidence type="ECO:0000313" key="3">
    <source>
        <dbReference type="Proteomes" id="UP000179266"/>
    </source>
</evidence>
<keyword evidence="1" id="KW-0802">TPR repeat</keyword>
<dbReference type="Pfam" id="PF13181">
    <property type="entry name" value="TPR_8"/>
    <property type="match status" value="2"/>
</dbReference>
<feature type="repeat" description="TPR" evidence="1">
    <location>
        <begin position="220"/>
        <end position="253"/>
    </location>
</feature>
<proteinExistence type="predicted"/>
<gene>
    <name evidence="2" type="ORF">A2161_01690</name>
</gene>
<sequence length="482" mass="56837">MLRFLTQYYNVSVDYLLGLETDPMTQEAFNPDAIKIKSMLQDMDDKSKDFLNNIFSMYLSTIRERDKERDQLIFKNPVDLYNFWIRTSLEIEEPDEDVIELRTEFFKSKGNIFKKQCNLKKAVECYEQAYNYCRTLRDSIPDQEKLMNQIGKLYGRMGHYKRSLICFEKALDLSQDDVRRGTNYMNIGITSNFLGNSERAIFCLEKACDLLKSSNSSTYFQTYSSLGILYYKTGNYQKSLQYFLDAVSWAESRDDLYRQSLNLNWVGVIYEKIGCFDLAEKIQYNGLTLAQKIGDKLRIGIHYLNLGILKKIRTDYKKSAELILESLRLFEEADDIDGQAEANTELARINQFIGDNTTALKYLQTAQKLAADVNDPELDADLLFAYSEYFQKMKRTDDAINKIDEAIKLTEKHLLPDYKYYFFRTKLYYKMKLWEKASKDIYKCIEKVEKIMKNVPDEYLEAFKNRSDVKEVYRLINKFMER</sequence>
<comment type="caution">
    <text evidence="2">The sequence shown here is derived from an EMBL/GenBank/DDBJ whole genome shotgun (WGS) entry which is preliminary data.</text>
</comment>
<protein>
    <submittedName>
        <fullName evidence="2">Uncharacterized protein</fullName>
    </submittedName>
</protein>
<dbReference type="InterPro" id="IPR019734">
    <property type="entry name" value="TPR_rpt"/>
</dbReference>
<organism evidence="2 3">
    <name type="scientific">Candidatus Schekmanbacteria bacterium RBG_13_48_7</name>
    <dbReference type="NCBI Taxonomy" id="1817878"/>
    <lineage>
        <taxon>Bacteria</taxon>
        <taxon>Candidatus Schekmaniibacteriota</taxon>
    </lineage>
</organism>